<proteinExistence type="inferred from homology"/>
<dbReference type="GeneID" id="63793731"/>
<dbReference type="PANTHER" id="PTHR34861:SF10">
    <property type="entry name" value="CYCLASE"/>
    <property type="match status" value="1"/>
</dbReference>
<gene>
    <name evidence="2" type="ORF">BHQ10_004515</name>
</gene>
<comment type="similarity">
    <text evidence="1">Belongs to the Cyclase 1 superfamily.</text>
</comment>
<evidence type="ECO:0000313" key="2">
    <source>
        <dbReference type="EMBL" id="RAO68503.1"/>
    </source>
</evidence>
<dbReference type="GO" id="GO:0004061">
    <property type="term" value="F:arylformamidase activity"/>
    <property type="evidence" value="ECO:0007669"/>
    <property type="project" value="InterPro"/>
</dbReference>
<sequence>MEAPKNYVFPPFDELPLVEGQPQGCLWGFFDKDGKKDELGTLNLLTPQVLKAAATEIQLGKHVQLDWAMHHLDFPGFGRLQYEHRIIDLREKGFIGFDDELTINTQTSSQWDGFKHWALQKQALFYNGATVEETRDTLRNGIHNISNRGGIVGRGILVDWLRWWEHKNPGQTPPSAITTHKIPVSEIEEVLKFQGTECRQGDIFIIRTGFVKWHEEADDEARIRGTRENYNLIGVENSMETVRWLYSKHFAAVAGDAQGFEAWPFPEDCCLHDWLLVYWGTPIGEMWNLEGLSQVCAEANRWSFFFTSAPLNVEGGVATPPSAIAIL</sequence>
<evidence type="ECO:0008006" key="4">
    <source>
        <dbReference type="Google" id="ProtNLM"/>
    </source>
</evidence>
<keyword evidence="3" id="KW-1185">Reference proteome</keyword>
<dbReference type="InterPro" id="IPR007325">
    <property type="entry name" value="KFase/CYL"/>
</dbReference>
<dbReference type="GO" id="GO:0019441">
    <property type="term" value="P:L-tryptophan catabolic process to kynurenine"/>
    <property type="evidence" value="ECO:0007669"/>
    <property type="project" value="InterPro"/>
</dbReference>
<accession>A0A364KY66</accession>
<dbReference type="PANTHER" id="PTHR34861">
    <property type="match status" value="1"/>
</dbReference>
<dbReference type="EMBL" id="MIKG01000007">
    <property type="protein sequence ID" value="RAO68503.1"/>
    <property type="molecule type" value="Genomic_DNA"/>
</dbReference>
<dbReference type="SUPFAM" id="SSF102198">
    <property type="entry name" value="Putative cyclase"/>
    <property type="match status" value="1"/>
</dbReference>
<organism evidence="2 3">
    <name type="scientific">Talaromyces amestolkiae</name>
    <dbReference type="NCBI Taxonomy" id="1196081"/>
    <lineage>
        <taxon>Eukaryota</taxon>
        <taxon>Fungi</taxon>
        <taxon>Dikarya</taxon>
        <taxon>Ascomycota</taxon>
        <taxon>Pezizomycotina</taxon>
        <taxon>Eurotiomycetes</taxon>
        <taxon>Eurotiomycetidae</taxon>
        <taxon>Eurotiales</taxon>
        <taxon>Trichocomaceae</taxon>
        <taxon>Talaromyces</taxon>
        <taxon>Talaromyces sect. Talaromyces</taxon>
    </lineage>
</organism>
<dbReference type="OrthoDB" id="5396at2759"/>
<dbReference type="RefSeq" id="XP_040733019.1">
    <property type="nucleotide sequence ID" value="XM_040876889.1"/>
</dbReference>
<dbReference type="AlphaFoldDB" id="A0A364KY66"/>
<comment type="caution">
    <text evidence="2">The sequence shown here is derived from an EMBL/GenBank/DDBJ whole genome shotgun (WGS) entry which is preliminary data.</text>
</comment>
<dbReference type="InterPro" id="IPR037175">
    <property type="entry name" value="KFase_sf"/>
</dbReference>
<name>A0A364KY66_TALAM</name>
<dbReference type="Pfam" id="PF04199">
    <property type="entry name" value="Cyclase"/>
    <property type="match status" value="1"/>
</dbReference>
<reference evidence="2 3" key="1">
    <citation type="journal article" date="2017" name="Biotechnol. Biofuels">
        <title>Differential beta-glucosidase expression as a function of carbon source availability in Talaromyces amestolkiae: a genomic and proteomic approach.</title>
        <authorList>
            <person name="de Eugenio L.I."/>
            <person name="Mendez-Liter J.A."/>
            <person name="Nieto-Dominguez M."/>
            <person name="Alonso L."/>
            <person name="Gil-Munoz J."/>
            <person name="Barriuso J."/>
            <person name="Prieto A."/>
            <person name="Martinez M.J."/>
        </authorList>
    </citation>
    <scope>NUCLEOTIDE SEQUENCE [LARGE SCALE GENOMIC DNA]</scope>
    <source>
        <strain evidence="2 3">CIB</strain>
    </source>
</reference>
<evidence type="ECO:0000256" key="1">
    <source>
        <dbReference type="ARBA" id="ARBA00007865"/>
    </source>
</evidence>
<dbReference type="Gene3D" id="3.50.30.50">
    <property type="entry name" value="Putative cyclase"/>
    <property type="match status" value="1"/>
</dbReference>
<dbReference type="Proteomes" id="UP000249363">
    <property type="component" value="Unassembled WGS sequence"/>
</dbReference>
<protein>
    <recommendedName>
        <fullName evidence="4">Cyclase</fullName>
    </recommendedName>
</protein>
<evidence type="ECO:0000313" key="3">
    <source>
        <dbReference type="Proteomes" id="UP000249363"/>
    </source>
</evidence>